<feature type="chain" id="PRO_5002335610" evidence="2">
    <location>
        <begin position="19"/>
        <end position="126"/>
    </location>
</feature>
<sequence>MIVSYLARIILILQDLSASDNDRLVNIAKDSYNKLEHVNNDIYDFRRNSTLQLSVRSEISREAPRIRDKPNSDETSSEPVIDEGLQNLKHIRNMENYLTEESCIPINDTLRKNLLQVSSDYAVLVL</sequence>
<proteinExistence type="predicted"/>
<gene>
    <name evidence="3" type="ORF">DICVIV_13546</name>
</gene>
<reference evidence="3 4" key="1">
    <citation type="submission" date="2013-11" db="EMBL/GenBank/DDBJ databases">
        <title>Draft genome of the bovine lungworm Dictyocaulus viviparus.</title>
        <authorList>
            <person name="Mitreva M."/>
        </authorList>
    </citation>
    <scope>NUCLEOTIDE SEQUENCE [LARGE SCALE GENOMIC DNA]</scope>
    <source>
        <strain evidence="3 4">HannoverDv2000</strain>
    </source>
</reference>
<dbReference type="OrthoDB" id="5844104at2759"/>
<organism evidence="3 4">
    <name type="scientific">Dictyocaulus viviparus</name>
    <name type="common">Bovine lungworm</name>
    <dbReference type="NCBI Taxonomy" id="29172"/>
    <lineage>
        <taxon>Eukaryota</taxon>
        <taxon>Metazoa</taxon>
        <taxon>Ecdysozoa</taxon>
        <taxon>Nematoda</taxon>
        <taxon>Chromadorea</taxon>
        <taxon>Rhabditida</taxon>
        <taxon>Rhabditina</taxon>
        <taxon>Rhabditomorpha</taxon>
        <taxon>Strongyloidea</taxon>
        <taxon>Metastrongylidae</taxon>
        <taxon>Dictyocaulus</taxon>
    </lineage>
</organism>
<protein>
    <submittedName>
        <fullName evidence="3">Uncharacterized protein</fullName>
    </submittedName>
</protein>
<dbReference type="STRING" id="29172.A0A0D8X7I6"/>
<feature type="signal peptide" evidence="2">
    <location>
        <begin position="1"/>
        <end position="18"/>
    </location>
</feature>
<dbReference type="EMBL" id="KN717164">
    <property type="protein sequence ID" value="KJH40498.1"/>
    <property type="molecule type" value="Genomic_DNA"/>
</dbReference>
<feature type="compositionally biased region" description="Basic and acidic residues" evidence="1">
    <location>
        <begin position="61"/>
        <end position="72"/>
    </location>
</feature>
<name>A0A0D8X7I6_DICVI</name>
<keyword evidence="2" id="KW-0732">Signal</keyword>
<evidence type="ECO:0000256" key="1">
    <source>
        <dbReference type="SAM" id="MobiDB-lite"/>
    </source>
</evidence>
<evidence type="ECO:0000313" key="4">
    <source>
        <dbReference type="Proteomes" id="UP000053766"/>
    </source>
</evidence>
<feature type="region of interest" description="Disordered" evidence="1">
    <location>
        <begin position="61"/>
        <end position="82"/>
    </location>
</feature>
<evidence type="ECO:0000256" key="2">
    <source>
        <dbReference type="SAM" id="SignalP"/>
    </source>
</evidence>
<accession>A0A0D8X7I6</accession>
<dbReference type="AlphaFoldDB" id="A0A0D8X7I6"/>
<keyword evidence="4" id="KW-1185">Reference proteome</keyword>
<dbReference type="Proteomes" id="UP000053766">
    <property type="component" value="Unassembled WGS sequence"/>
</dbReference>
<evidence type="ECO:0000313" key="3">
    <source>
        <dbReference type="EMBL" id="KJH40498.1"/>
    </source>
</evidence>
<reference evidence="4" key="2">
    <citation type="journal article" date="2016" name="Sci. Rep.">
        <title>Dictyocaulus viviparus genome, variome and transcriptome elucidate lungworm biology and support future intervention.</title>
        <authorList>
            <person name="McNulty S.N."/>
            <person name="Strube C."/>
            <person name="Rosa B.A."/>
            <person name="Martin J.C."/>
            <person name="Tyagi R."/>
            <person name="Choi Y.J."/>
            <person name="Wang Q."/>
            <person name="Hallsworth Pepin K."/>
            <person name="Zhang X."/>
            <person name="Ozersky P."/>
            <person name="Wilson R.K."/>
            <person name="Sternberg P.W."/>
            <person name="Gasser R.B."/>
            <person name="Mitreva M."/>
        </authorList>
    </citation>
    <scope>NUCLEOTIDE SEQUENCE [LARGE SCALE GENOMIC DNA]</scope>
    <source>
        <strain evidence="4">HannoverDv2000</strain>
    </source>
</reference>